<gene>
    <name evidence="4" type="ORF">NBRC3293_2030</name>
</gene>
<comment type="caution">
    <text evidence="4">The sequence shown here is derived from an EMBL/GenBank/DDBJ whole genome shotgun (WGS) entry which is preliminary data.</text>
</comment>
<evidence type="ECO:0000259" key="3">
    <source>
        <dbReference type="PROSITE" id="PS50110"/>
    </source>
</evidence>
<dbReference type="SUPFAM" id="SSF52172">
    <property type="entry name" value="CheY-like"/>
    <property type="match status" value="1"/>
</dbReference>
<dbReference type="InterPro" id="IPR050595">
    <property type="entry name" value="Bact_response_regulator"/>
</dbReference>
<dbReference type="EMBL" id="BARJ01000010">
    <property type="protein sequence ID" value="GEM17533.1"/>
    <property type="molecule type" value="Genomic_DNA"/>
</dbReference>
<dbReference type="AlphaFoldDB" id="A0A829WWL6"/>
<reference evidence="4 5" key="1">
    <citation type="submission" date="2013-04" db="EMBL/GenBank/DDBJ databases">
        <title>Gluconobacter oxydans NBRC 3293 whole genome sequence.</title>
        <authorList>
            <person name="Matsutani M."/>
            <person name="Yakushi T."/>
            <person name="Matsushita K."/>
        </authorList>
    </citation>
    <scope>NUCLEOTIDE SEQUENCE [LARGE SCALE GENOMIC DNA]</scope>
    <source>
        <strain evidence="4 5">NBRC 3293</strain>
    </source>
</reference>
<dbReference type="PANTHER" id="PTHR44591">
    <property type="entry name" value="STRESS RESPONSE REGULATOR PROTEIN 1"/>
    <property type="match status" value="1"/>
</dbReference>
<dbReference type="GO" id="GO:0000160">
    <property type="term" value="P:phosphorelay signal transduction system"/>
    <property type="evidence" value="ECO:0007669"/>
    <property type="project" value="InterPro"/>
</dbReference>
<dbReference type="Gene3D" id="3.40.50.2300">
    <property type="match status" value="1"/>
</dbReference>
<evidence type="ECO:0000256" key="1">
    <source>
        <dbReference type="ARBA" id="ARBA00022553"/>
    </source>
</evidence>
<evidence type="ECO:0000313" key="5">
    <source>
        <dbReference type="Proteomes" id="UP000484858"/>
    </source>
</evidence>
<dbReference type="PANTHER" id="PTHR44591:SF3">
    <property type="entry name" value="RESPONSE REGULATORY DOMAIN-CONTAINING PROTEIN"/>
    <property type="match status" value="1"/>
</dbReference>
<protein>
    <submittedName>
        <fullName evidence="4">Two component response regulator</fullName>
    </submittedName>
</protein>
<proteinExistence type="predicted"/>
<accession>A0A829WWL6</accession>
<dbReference type="InterPro" id="IPR001789">
    <property type="entry name" value="Sig_transdc_resp-reg_receiver"/>
</dbReference>
<dbReference type="Pfam" id="PF00072">
    <property type="entry name" value="Response_reg"/>
    <property type="match status" value="1"/>
</dbReference>
<sequence length="147" mass="16329">MIAMYVMSMKETSSRAAPKGGFRGDSKRVNRKHVLVVEDQALLRFLAADMLEEAGYEASLAADADEALQVLARNPDIGTIFSDVNMPGDMDGVALARLIRERRPEIGLVLTSGTRIQDLGQLPGGTMFLSKPYEWDEVYRCLEQVRH</sequence>
<feature type="modified residue" description="4-aspartylphosphate" evidence="2">
    <location>
        <position position="83"/>
    </location>
</feature>
<name>A0A829WWL6_GLUOY</name>
<dbReference type="InterPro" id="IPR011006">
    <property type="entry name" value="CheY-like_superfamily"/>
</dbReference>
<dbReference type="Proteomes" id="UP000484858">
    <property type="component" value="Unassembled WGS sequence"/>
</dbReference>
<evidence type="ECO:0000256" key="2">
    <source>
        <dbReference type="PROSITE-ProRule" id="PRU00169"/>
    </source>
</evidence>
<feature type="domain" description="Response regulatory" evidence="3">
    <location>
        <begin position="33"/>
        <end position="146"/>
    </location>
</feature>
<dbReference type="PROSITE" id="PS50110">
    <property type="entry name" value="RESPONSE_REGULATORY"/>
    <property type="match status" value="1"/>
</dbReference>
<evidence type="ECO:0000313" key="4">
    <source>
        <dbReference type="EMBL" id="GEM17533.1"/>
    </source>
</evidence>
<organism evidence="4 5">
    <name type="scientific">Gluconobacter oxydans NBRC 3293</name>
    <dbReference type="NCBI Taxonomy" id="1315969"/>
    <lineage>
        <taxon>Bacteria</taxon>
        <taxon>Pseudomonadati</taxon>
        <taxon>Pseudomonadota</taxon>
        <taxon>Alphaproteobacteria</taxon>
        <taxon>Acetobacterales</taxon>
        <taxon>Acetobacteraceae</taxon>
        <taxon>Gluconobacter</taxon>
    </lineage>
</organism>
<dbReference type="SMART" id="SM00448">
    <property type="entry name" value="REC"/>
    <property type="match status" value="1"/>
</dbReference>
<keyword evidence="1 2" id="KW-0597">Phosphoprotein</keyword>